<gene>
    <name evidence="5" type="primary">LOC115879455</name>
</gene>
<dbReference type="Gene3D" id="1.25.40.420">
    <property type="match status" value="1"/>
</dbReference>
<feature type="domain" description="BTB" evidence="3">
    <location>
        <begin position="6"/>
        <end position="73"/>
    </location>
</feature>
<dbReference type="Proteomes" id="UP000504635">
    <property type="component" value="Unplaced"/>
</dbReference>
<dbReference type="InterPro" id="IPR000210">
    <property type="entry name" value="BTB/POZ_dom"/>
</dbReference>
<dbReference type="PROSITE" id="PS50097">
    <property type="entry name" value="BTB"/>
    <property type="match status" value="1"/>
</dbReference>
<dbReference type="InParanoid" id="A0A6J2XL08"/>
<dbReference type="RefSeq" id="XP_030752203.1">
    <property type="nucleotide sequence ID" value="XM_030896343.1"/>
</dbReference>
<evidence type="ECO:0000259" key="3">
    <source>
        <dbReference type="PROSITE" id="PS50097"/>
    </source>
</evidence>
<keyword evidence="2" id="KW-0677">Repeat</keyword>
<keyword evidence="1" id="KW-0880">Kelch repeat</keyword>
<reference evidence="5" key="1">
    <citation type="submission" date="2025-08" db="UniProtKB">
        <authorList>
            <consortium name="RefSeq"/>
        </authorList>
    </citation>
    <scope>IDENTIFICATION</scope>
    <source>
        <tissue evidence="5">Gonads</tissue>
    </source>
</reference>
<dbReference type="KEGG" id="soy:115879455"/>
<name>A0A6J2XL08_SITOR</name>
<dbReference type="Pfam" id="PF00651">
    <property type="entry name" value="BTB"/>
    <property type="match status" value="1"/>
</dbReference>
<dbReference type="GeneID" id="115879455"/>
<dbReference type="AlphaFoldDB" id="A0A6J2XL08"/>
<evidence type="ECO:0000313" key="4">
    <source>
        <dbReference type="Proteomes" id="UP000504635"/>
    </source>
</evidence>
<dbReference type="SUPFAM" id="SSF117281">
    <property type="entry name" value="Kelch motif"/>
    <property type="match status" value="1"/>
</dbReference>
<organism evidence="4 5">
    <name type="scientific">Sitophilus oryzae</name>
    <name type="common">Rice weevil</name>
    <name type="synonym">Curculio oryzae</name>
    <dbReference type="NCBI Taxonomy" id="7048"/>
    <lineage>
        <taxon>Eukaryota</taxon>
        <taxon>Metazoa</taxon>
        <taxon>Ecdysozoa</taxon>
        <taxon>Arthropoda</taxon>
        <taxon>Hexapoda</taxon>
        <taxon>Insecta</taxon>
        <taxon>Pterygota</taxon>
        <taxon>Neoptera</taxon>
        <taxon>Endopterygota</taxon>
        <taxon>Coleoptera</taxon>
        <taxon>Polyphaga</taxon>
        <taxon>Cucujiformia</taxon>
        <taxon>Curculionidae</taxon>
        <taxon>Dryophthorinae</taxon>
        <taxon>Sitophilus</taxon>
    </lineage>
</organism>
<dbReference type="InterPro" id="IPR011705">
    <property type="entry name" value="BACK"/>
</dbReference>
<evidence type="ECO:0000313" key="5">
    <source>
        <dbReference type="RefSeq" id="XP_030752203.1"/>
    </source>
</evidence>
<dbReference type="InterPro" id="IPR015915">
    <property type="entry name" value="Kelch-typ_b-propeller"/>
</dbReference>
<proteinExistence type="predicted"/>
<accession>A0A6J2XL08</accession>
<sequence length="620" mass="72285">MENKKEIVTFDIEGSAVECDKELLIKNSDYFSAMFKGYFKESSENNIKLQGVDLKAFNLIMLILWEESDIVTLDLNETYLLLEAACMLQFNSIKQLCEERIMIVLSPSTSLRTWKTAELLDIIPLYLKAKCMALENFMEICESDSILELNLEELCQYLGHIYLNSHKEFIVFQTAMSWFYENQNQSENINPTKVVLKLLSCINFNALNVGEITEMKTYPNISENAEIQMILNCIINLRNNRCTDVVDEFDRDVVSTAVHLCGAKNRKISVKPCILLQSMHPTHTPQSSRITTIVIYDRFHRKQTLTAMSASHLSLSVMSGLAYDSLTDTFKHFFPLEEKKVEHIEGFKLVRYKHFIFFFGGQHLRGSNEWNLNLWSFDTFKNKWERRNKLPHGRRHFETCIVGDSLYIVGGTGRFRVLQNNLLHCDLKTGKWSSEIINLPKDSREYQCCSFLGQLCILYVNHGTVYTFNIADSSWQSFKIAVEEEVVNSLGKYTVFADSTYIYIKGRKLLRLKFENNSFVLDKQKDVRLSEWIEIQCVQCNNLVYTIYKCFDEKYEFCYTLEEMNLDTDEIRNIFENKIAETDPVVVDKKTFYIRANTTQLFSTASYQYVKENIFVNDFL</sequence>
<dbReference type="Gene3D" id="3.30.710.10">
    <property type="entry name" value="Potassium Channel Kv1.1, Chain A"/>
    <property type="match status" value="1"/>
</dbReference>
<dbReference type="PANTHER" id="PTHR45632">
    <property type="entry name" value="LD33804P"/>
    <property type="match status" value="1"/>
</dbReference>
<dbReference type="Pfam" id="PF07707">
    <property type="entry name" value="BACK"/>
    <property type="match status" value="1"/>
</dbReference>
<evidence type="ECO:0000256" key="2">
    <source>
        <dbReference type="ARBA" id="ARBA00022737"/>
    </source>
</evidence>
<keyword evidence="4" id="KW-1185">Reference proteome</keyword>
<dbReference type="SMART" id="SM00225">
    <property type="entry name" value="BTB"/>
    <property type="match status" value="1"/>
</dbReference>
<dbReference type="Gene3D" id="2.120.10.80">
    <property type="entry name" value="Kelch-type beta propeller"/>
    <property type="match status" value="1"/>
</dbReference>
<dbReference type="OrthoDB" id="10027872at2759"/>
<evidence type="ECO:0000256" key="1">
    <source>
        <dbReference type="ARBA" id="ARBA00022441"/>
    </source>
</evidence>
<protein>
    <submittedName>
        <fullName evidence="5">Kelch-like protein 38 isoform X1</fullName>
    </submittedName>
</protein>
<dbReference type="SMART" id="SM00875">
    <property type="entry name" value="BACK"/>
    <property type="match status" value="1"/>
</dbReference>
<dbReference type="InterPro" id="IPR011333">
    <property type="entry name" value="SKP1/BTB/POZ_sf"/>
</dbReference>
<dbReference type="SUPFAM" id="SSF54695">
    <property type="entry name" value="POZ domain"/>
    <property type="match status" value="1"/>
</dbReference>